<dbReference type="PROSITE" id="PS50845">
    <property type="entry name" value="RETICULON"/>
    <property type="match status" value="1"/>
</dbReference>
<name>A0A1C7NA99_9FUNG</name>
<evidence type="ECO:0000256" key="6">
    <source>
        <dbReference type="RuleBase" id="RU363132"/>
    </source>
</evidence>
<evidence type="ECO:0000256" key="5">
    <source>
        <dbReference type="ARBA" id="ARBA00023136"/>
    </source>
</evidence>
<feature type="transmembrane region" description="Helical" evidence="6">
    <location>
        <begin position="174"/>
        <end position="196"/>
    </location>
</feature>
<dbReference type="EMBL" id="LUGH01000335">
    <property type="protein sequence ID" value="OBZ86037.1"/>
    <property type="molecule type" value="Genomic_DNA"/>
</dbReference>
<evidence type="ECO:0000256" key="1">
    <source>
        <dbReference type="ARBA" id="ARBA00004477"/>
    </source>
</evidence>
<feature type="region of interest" description="Disordered" evidence="7">
    <location>
        <begin position="1"/>
        <end position="33"/>
    </location>
</feature>
<sequence>MADSQPTIVDTTSPSDIRTQESSLPSAPLAPVVDEPVIQTAPVANEPITQAAPVADEPVRQAAPIVEEPTKQTAPIVNEPVKQTVPVVSEPVKQTTTLDTPPVSEKPTLPAEIKKPSSTAAKKPFTYTSPNIKFEDNPSTYLKTSVESLIYWEYPKKSAITLAGSLAVLVLTQYYSLLQILAGVFTLATGLNWVFVNTHKQGQKLISGKAPENVTNPHSQRLKTQGAYIPRDRVVHTAQLTVDVAELITQQLTKLVLIEDNWRSAISVVISYMVWTVAKFVSTKYIVAFFILSAFSLPRLYLQHQDVVDAHVAYQTKNARVLAEKYGGIANAKARELTGQATSFLKSKTASVQPKKTE</sequence>
<evidence type="ECO:0000256" key="4">
    <source>
        <dbReference type="ARBA" id="ARBA00022989"/>
    </source>
</evidence>
<organism evidence="9 10">
    <name type="scientific">Choanephora cucurbitarum</name>
    <dbReference type="NCBI Taxonomy" id="101091"/>
    <lineage>
        <taxon>Eukaryota</taxon>
        <taxon>Fungi</taxon>
        <taxon>Fungi incertae sedis</taxon>
        <taxon>Mucoromycota</taxon>
        <taxon>Mucoromycotina</taxon>
        <taxon>Mucoromycetes</taxon>
        <taxon>Mucorales</taxon>
        <taxon>Mucorineae</taxon>
        <taxon>Choanephoraceae</taxon>
        <taxon>Choanephoroideae</taxon>
        <taxon>Choanephora</taxon>
    </lineage>
</organism>
<gene>
    <name evidence="9" type="primary">rtn2</name>
    <name evidence="9" type="ORF">A0J61_05913</name>
</gene>
<protein>
    <recommendedName>
        <fullName evidence="6">Reticulon-like protein</fullName>
    </recommendedName>
</protein>
<comment type="caution">
    <text evidence="9">The sequence shown here is derived from an EMBL/GenBank/DDBJ whole genome shotgun (WGS) entry which is preliminary data.</text>
</comment>
<keyword evidence="2 6" id="KW-0812">Transmembrane</keyword>
<evidence type="ECO:0000313" key="9">
    <source>
        <dbReference type="EMBL" id="OBZ86037.1"/>
    </source>
</evidence>
<evidence type="ECO:0000313" key="10">
    <source>
        <dbReference type="Proteomes" id="UP000093000"/>
    </source>
</evidence>
<evidence type="ECO:0000259" key="8">
    <source>
        <dbReference type="PROSITE" id="PS50845"/>
    </source>
</evidence>
<proteinExistence type="predicted"/>
<dbReference type="GO" id="GO:0005789">
    <property type="term" value="C:endoplasmic reticulum membrane"/>
    <property type="evidence" value="ECO:0007669"/>
    <property type="project" value="UniProtKB-SubCell"/>
</dbReference>
<feature type="region of interest" description="Disordered" evidence="7">
    <location>
        <begin position="87"/>
        <end position="110"/>
    </location>
</feature>
<dbReference type="Proteomes" id="UP000093000">
    <property type="component" value="Unassembled WGS sequence"/>
</dbReference>
<keyword evidence="5 6" id="KW-0472">Membrane</keyword>
<feature type="domain" description="Reticulon" evidence="8">
    <location>
        <begin position="146"/>
        <end position="358"/>
    </location>
</feature>
<keyword evidence="4 6" id="KW-1133">Transmembrane helix</keyword>
<feature type="transmembrane region" description="Helical" evidence="6">
    <location>
        <begin position="284"/>
        <end position="302"/>
    </location>
</feature>
<comment type="subcellular location">
    <subcellularLocation>
        <location evidence="1 6">Endoplasmic reticulum membrane</location>
        <topology evidence="1 6">Multi-pass membrane protein</topology>
    </subcellularLocation>
</comment>
<dbReference type="OrthoDB" id="567788at2759"/>
<dbReference type="Pfam" id="PF02453">
    <property type="entry name" value="Reticulon"/>
    <property type="match status" value="1"/>
</dbReference>
<feature type="compositionally biased region" description="Polar residues" evidence="7">
    <location>
        <begin position="1"/>
        <end position="25"/>
    </location>
</feature>
<dbReference type="InParanoid" id="A0A1C7NA99"/>
<keyword evidence="3 6" id="KW-0256">Endoplasmic reticulum</keyword>
<evidence type="ECO:0000256" key="2">
    <source>
        <dbReference type="ARBA" id="ARBA00022692"/>
    </source>
</evidence>
<dbReference type="STRING" id="101091.A0A1C7NA99"/>
<accession>A0A1C7NA99</accession>
<keyword evidence="10" id="KW-1185">Reference proteome</keyword>
<reference evidence="9 10" key="1">
    <citation type="submission" date="2016-03" db="EMBL/GenBank/DDBJ databases">
        <title>Choanephora cucurbitarum.</title>
        <authorList>
            <person name="Min B."/>
            <person name="Park H."/>
            <person name="Park J.-H."/>
            <person name="Shin H.-D."/>
            <person name="Choi I.-G."/>
        </authorList>
    </citation>
    <scope>NUCLEOTIDE SEQUENCE [LARGE SCALE GENOMIC DNA]</scope>
    <source>
        <strain evidence="9 10">KUS-F28377</strain>
    </source>
</reference>
<dbReference type="AlphaFoldDB" id="A0A1C7NA99"/>
<dbReference type="InterPro" id="IPR003388">
    <property type="entry name" value="Reticulon"/>
</dbReference>
<evidence type="ECO:0000256" key="3">
    <source>
        <dbReference type="ARBA" id="ARBA00022824"/>
    </source>
</evidence>
<evidence type="ECO:0000256" key="7">
    <source>
        <dbReference type="SAM" id="MobiDB-lite"/>
    </source>
</evidence>